<dbReference type="InterPro" id="IPR016161">
    <property type="entry name" value="Ald_DH/histidinol_DH"/>
</dbReference>
<dbReference type="Gene3D" id="3.40.605.10">
    <property type="entry name" value="Aldehyde Dehydrogenase, Chain A, domain 1"/>
    <property type="match status" value="1"/>
</dbReference>
<evidence type="ECO:0000256" key="1">
    <source>
        <dbReference type="ARBA" id="ARBA00023002"/>
    </source>
</evidence>
<comment type="caution">
    <text evidence="3">The sequence shown here is derived from an EMBL/GenBank/DDBJ whole genome shotgun (WGS) entry which is preliminary data.</text>
</comment>
<name>A0A956LZL5_UNCEI</name>
<dbReference type="InterPro" id="IPR050740">
    <property type="entry name" value="Aldehyde_DH_Superfamily"/>
</dbReference>
<dbReference type="AlphaFoldDB" id="A0A956LZL5"/>
<evidence type="ECO:0000259" key="2">
    <source>
        <dbReference type="Pfam" id="PF00171"/>
    </source>
</evidence>
<evidence type="ECO:0000313" key="4">
    <source>
        <dbReference type="Proteomes" id="UP000697710"/>
    </source>
</evidence>
<dbReference type="InterPro" id="IPR015590">
    <property type="entry name" value="Aldehyde_DH_dom"/>
</dbReference>
<organism evidence="3 4">
    <name type="scientific">Eiseniibacteriota bacterium</name>
    <dbReference type="NCBI Taxonomy" id="2212470"/>
    <lineage>
        <taxon>Bacteria</taxon>
        <taxon>Candidatus Eiseniibacteriota</taxon>
    </lineage>
</organism>
<dbReference type="GO" id="GO:0004777">
    <property type="term" value="F:succinate-semialdehyde dehydrogenase (NAD+) activity"/>
    <property type="evidence" value="ECO:0007669"/>
    <property type="project" value="TreeGrafter"/>
</dbReference>
<feature type="non-terminal residue" evidence="3">
    <location>
        <position position="121"/>
    </location>
</feature>
<keyword evidence="1" id="KW-0560">Oxidoreductase</keyword>
<accession>A0A956LZL5</accession>
<protein>
    <submittedName>
        <fullName evidence="3">Aldehyde dehydrogenase family protein</fullName>
    </submittedName>
</protein>
<evidence type="ECO:0000313" key="3">
    <source>
        <dbReference type="EMBL" id="MCA9727937.1"/>
    </source>
</evidence>
<dbReference type="Pfam" id="PF00171">
    <property type="entry name" value="Aldedh"/>
    <property type="match status" value="1"/>
</dbReference>
<dbReference type="PANTHER" id="PTHR43353:SF5">
    <property type="entry name" value="SUCCINATE-SEMIALDEHYDE DEHYDROGENASE, MITOCHONDRIAL"/>
    <property type="match status" value="1"/>
</dbReference>
<reference evidence="3" key="2">
    <citation type="journal article" date="2021" name="Microbiome">
        <title>Successional dynamics and alternative stable states in a saline activated sludge microbial community over 9 years.</title>
        <authorList>
            <person name="Wang Y."/>
            <person name="Ye J."/>
            <person name="Ju F."/>
            <person name="Liu L."/>
            <person name="Boyd J.A."/>
            <person name="Deng Y."/>
            <person name="Parks D.H."/>
            <person name="Jiang X."/>
            <person name="Yin X."/>
            <person name="Woodcroft B.J."/>
            <person name="Tyson G.W."/>
            <person name="Hugenholtz P."/>
            <person name="Polz M.F."/>
            <person name="Zhang T."/>
        </authorList>
    </citation>
    <scope>NUCLEOTIDE SEQUENCE</scope>
    <source>
        <strain evidence="3">HKST-UBA01</strain>
    </source>
</reference>
<dbReference type="PANTHER" id="PTHR43353">
    <property type="entry name" value="SUCCINATE-SEMIALDEHYDE DEHYDROGENASE, MITOCHONDRIAL"/>
    <property type="match status" value="1"/>
</dbReference>
<reference evidence="3" key="1">
    <citation type="submission" date="2020-04" db="EMBL/GenBank/DDBJ databases">
        <authorList>
            <person name="Zhang T."/>
        </authorList>
    </citation>
    <scope>NUCLEOTIDE SEQUENCE</scope>
    <source>
        <strain evidence="3">HKST-UBA01</strain>
    </source>
</reference>
<dbReference type="Proteomes" id="UP000697710">
    <property type="component" value="Unassembled WGS sequence"/>
</dbReference>
<sequence>MIESHLLHHRGGYIGGSWVDGSGESFLVTNPANGRVVSELRAMGRTETERAIAAAADALRVPSAIEDRRRWLGSLASVVREERAEIGRIITAENGKPLAEAEAEADYAAGFYEFAAAHVDH</sequence>
<dbReference type="EMBL" id="JAGQHR010000265">
    <property type="protein sequence ID" value="MCA9727937.1"/>
    <property type="molecule type" value="Genomic_DNA"/>
</dbReference>
<gene>
    <name evidence="3" type="ORF">KC729_09665</name>
</gene>
<proteinExistence type="predicted"/>
<feature type="domain" description="Aldehyde dehydrogenase" evidence="2">
    <location>
        <begin position="18"/>
        <end position="120"/>
    </location>
</feature>
<dbReference type="InterPro" id="IPR016162">
    <property type="entry name" value="Ald_DH_N"/>
</dbReference>
<dbReference type="GO" id="GO:0009450">
    <property type="term" value="P:gamma-aminobutyric acid catabolic process"/>
    <property type="evidence" value="ECO:0007669"/>
    <property type="project" value="TreeGrafter"/>
</dbReference>
<dbReference type="SUPFAM" id="SSF53720">
    <property type="entry name" value="ALDH-like"/>
    <property type="match status" value="1"/>
</dbReference>